<feature type="binding site" evidence="7">
    <location>
        <position position="228"/>
    </location>
    <ligand>
        <name>substrate</name>
    </ligand>
</feature>
<comment type="catalytic activity">
    <reaction evidence="7">
        <text>5-(methylsulfanyl)-D-ribose + ATP = 5-(methylsulfanyl)-alpha-D-ribose 1-phosphate + ADP + H(+)</text>
        <dbReference type="Rhea" id="RHEA:22312"/>
        <dbReference type="ChEBI" id="CHEBI:15378"/>
        <dbReference type="ChEBI" id="CHEBI:30616"/>
        <dbReference type="ChEBI" id="CHEBI:58533"/>
        <dbReference type="ChEBI" id="CHEBI:78440"/>
        <dbReference type="ChEBI" id="CHEBI:456216"/>
        <dbReference type="EC" id="2.7.1.100"/>
    </reaction>
</comment>
<keyword evidence="3 7" id="KW-0808">Transferase</keyword>
<feature type="binding site" evidence="7">
    <location>
        <position position="39"/>
    </location>
    <ligand>
        <name>ATP</name>
        <dbReference type="ChEBI" id="CHEBI:30616"/>
    </ligand>
</feature>
<dbReference type="InterPro" id="IPR002575">
    <property type="entry name" value="Aminoglycoside_PTrfase"/>
</dbReference>
<comment type="pathway">
    <text evidence="7">Amino-acid biosynthesis; L-methionine biosynthesis via salvage pathway; S-methyl-5-thio-alpha-D-ribose 1-phosphate from S-methyl-5'-thioadenosine (hydrolase route): step 2/2.</text>
</comment>
<feature type="binding site" evidence="7">
    <location>
        <begin position="110"/>
        <end position="112"/>
    </location>
    <ligand>
        <name>ATP</name>
        <dbReference type="ChEBI" id="CHEBI:30616"/>
    </ligand>
</feature>
<dbReference type="EC" id="2.7.1.100" evidence="7"/>
<organism evidence="9 10">
    <name type="scientific">Caldalkalibacillus horti</name>
    <dbReference type="NCBI Taxonomy" id="77523"/>
    <lineage>
        <taxon>Bacteria</taxon>
        <taxon>Bacillati</taxon>
        <taxon>Bacillota</taxon>
        <taxon>Bacilli</taxon>
        <taxon>Bacillales</taxon>
        <taxon>Bacillaceae</taxon>
        <taxon>Caldalkalibacillus</taxon>
    </lineage>
</organism>
<keyword evidence="5 7" id="KW-0418">Kinase</keyword>
<evidence type="ECO:0000256" key="1">
    <source>
        <dbReference type="ARBA" id="ARBA00010165"/>
    </source>
</evidence>
<feature type="binding site" evidence="7">
    <location>
        <position position="344"/>
    </location>
    <ligand>
        <name>substrate</name>
    </ligand>
</feature>
<comment type="caution">
    <text evidence="9">The sequence shown here is derived from an EMBL/GenBank/DDBJ whole genome shotgun (WGS) entry which is preliminary data.</text>
</comment>
<keyword evidence="7" id="KW-0028">Amino-acid biosynthesis</keyword>
<dbReference type="GO" id="GO:0046522">
    <property type="term" value="F:S-methyl-5-thioribose kinase activity"/>
    <property type="evidence" value="ECO:0007669"/>
    <property type="project" value="UniProtKB-EC"/>
</dbReference>
<comment type="similarity">
    <text evidence="1 7">Belongs to the methylthioribose kinase family.</text>
</comment>
<dbReference type="RefSeq" id="WP_307394909.1">
    <property type="nucleotide sequence ID" value="NZ_BAAADK010000045.1"/>
</dbReference>
<sequence length="417" mass="47561">MAYRALSEEEAKEYALGIPGLFEQGAQLTSREIGDGNLNLVFHLQDKKSDRSVIFKQALPYARVVGESWPLSLDRARIESEALQLQHEILPGLVPKVYHFDKELSLTIMEDLSDHIILRKGLIEAKTYPEFAKHIGHFIAHTTFYQSDFFLAPEVKKQKLAEFINPDLCKITEDLVFTDPYYNAEKNSFNPLIEEQVKELWVNQELKGQVAQLKYKFLTATEALIHGDLHTGSIFVTSASTKVIDPEFAYFGPIGFDIGAVFANFVLNFAAQEVRIKNVEQRNVYQQYLLESIHQIWDVFEQQFTLLSLSQATDPSLRNEAFVQQFIQQVKEDALGFAGCKVIRRVVGLAHVADLDTIVDDTERAYAEKLSLYVGQQLILHRQKWAKEQSISAPIRSSFQQWEEKQHDTATRFGSVG</sequence>
<dbReference type="Gene3D" id="3.30.200.20">
    <property type="entry name" value="Phosphorylase Kinase, domain 1"/>
    <property type="match status" value="1"/>
</dbReference>
<evidence type="ECO:0000256" key="5">
    <source>
        <dbReference type="ARBA" id="ARBA00022777"/>
    </source>
</evidence>
<keyword evidence="10" id="KW-1185">Reference proteome</keyword>
<dbReference type="PANTHER" id="PTHR34273:SF2">
    <property type="entry name" value="METHYLTHIORIBOSE KINASE"/>
    <property type="match status" value="1"/>
</dbReference>
<dbReference type="Pfam" id="PF01636">
    <property type="entry name" value="APH"/>
    <property type="match status" value="1"/>
</dbReference>
<dbReference type="HAMAP" id="MF_01683">
    <property type="entry name" value="Salvage_MtnK"/>
    <property type="match status" value="1"/>
</dbReference>
<dbReference type="NCBIfam" id="TIGR01767">
    <property type="entry name" value="MTRK"/>
    <property type="match status" value="1"/>
</dbReference>
<proteinExistence type="inferred from homology"/>
<dbReference type="InterPro" id="IPR009212">
    <property type="entry name" value="Methylthioribose_kinase"/>
</dbReference>
<dbReference type="Gene3D" id="3.90.1200.10">
    <property type="match status" value="1"/>
</dbReference>
<dbReference type="Proteomes" id="UP001235840">
    <property type="component" value="Unassembled WGS sequence"/>
</dbReference>
<keyword evidence="6 7" id="KW-0067">ATP-binding</keyword>
<evidence type="ECO:0000256" key="3">
    <source>
        <dbReference type="ARBA" id="ARBA00022679"/>
    </source>
</evidence>
<evidence type="ECO:0000256" key="2">
    <source>
        <dbReference type="ARBA" id="ARBA00011738"/>
    </source>
</evidence>
<evidence type="ECO:0000256" key="7">
    <source>
        <dbReference type="HAMAP-Rule" id="MF_01683"/>
    </source>
</evidence>
<comment type="function">
    <text evidence="7">Catalyzes the phosphorylation of methylthioribose into methylthioribose-1-phosphate.</text>
</comment>
<protein>
    <recommendedName>
        <fullName evidence="7">Methylthioribose kinase</fullName>
        <shortName evidence="7">MTR kinase</shortName>
        <ecNumber evidence="7">2.7.1.100</ecNumber>
    </recommendedName>
</protein>
<dbReference type="InterPro" id="IPR011009">
    <property type="entry name" value="Kinase-like_dom_sf"/>
</dbReference>
<evidence type="ECO:0000256" key="4">
    <source>
        <dbReference type="ARBA" id="ARBA00022741"/>
    </source>
</evidence>
<comment type="subunit">
    <text evidence="2 7">Homodimer.</text>
</comment>
<accession>A0ABT9W041</accession>
<keyword evidence="4 7" id="KW-0547">Nucleotide-binding</keyword>
<feature type="binding site" evidence="7">
    <location>
        <position position="56"/>
    </location>
    <ligand>
        <name>ATP</name>
        <dbReference type="ChEBI" id="CHEBI:30616"/>
    </ligand>
</feature>
<feature type="binding site" evidence="7">
    <location>
        <begin position="245"/>
        <end position="247"/>
    </location>
    <ligand>
        <name>ATP</name>
        <dbReference type="ChEBI" id="CHEBI:30616"/>
    </ligand>
</feature>
<evidence type="ECO:0000313" key="9">
    <source>
        <dbReference type="EMBL" id="MDQ0166587.1"/>
    </source>
</evidence>
<dbReference type="PANTHER" id="PTHR34273">
    <property type="entry name" value="METHYLTHIORIBOSE KINASE"/>
    <property type="match status" value="1"/>
</dbReference>
<dbReference type="EMBL" id="JAUSTY010000009">
    <property type="protein sequence ID" value="MDQ0166587.1"/>
    <property type="molecule type" value="Genomic_DNA"/>
</dbReference>
<dbReference type="PIRSF" id="PIRSF031134">
    <property type="entry name" value="MTRK"/>
    <property type="match status" value="1"/>
</dbReference>
<feature type="domain" description="Aminoglycoside phosphotransferase" evidence="8">
    <location>
        <begin position="31"/>
        <end position="271"/>
    </location>
</feature>
<reference evidence="9 10" key="1">
    <citation type="submission" date="2023-07" db="EMBL/GenBank/DDBJ databases">
        <title>Genomic Encyclopedia of Type Strains, Phase IV (KMG-IV): sequencing the most valuable type-strain genomes for metagenomic binning, comparative biology and taxonomic classification.</title>
        <authorList>
            <person name="Goeker M."/>
        </authorList>
    </citation>
    <scope>NUCLEOTIDE SEQUENCE [LARGE SCALE GENOMIC DNA]</scope>
    <source>
        <strain evidence="9 10">DSM 12751</strain>
    </source>
</reference>
<evidence type="ECO:0000313" key="10">
    <source>
        <dbReference type="Proteomes" id="UP001235840"/>
    </source>
</evidence>
<dbReference type="SUPFAM" id="SSF56112">
    <property type="entry name" value="Protein kinase-like (PK-like)"/>
    <property type="match status" value="1"/>
</dbReference>
<keyword evidence="7" id="KW-0486">Methionine biosynthesis</keyword>
<evidence type="ECO:0000256" key="6">
    <source>
        <dbReference type="ARBA" id="ARBA00022840"/>
    </source>
</evidence>
<evidence type="ECO:0000259" key="8">
    <source>
        <dbReference type="Pfam" id="PF01636"/>
    </source>
</evidence>
<name>A0ABT9W041_9BACI</name>
<gene>
    <name evidence="7" type="primary">mtnK</name>
    <name evidence="9" type="ORF">J2S11_002491</name>
</gene>